<evidence type="ECO:0000256" key="1">
    <source>
        <dbReference type="SAM" id="MobiDB-lite"/>
    </source>
</evidence>
<evidence type="ECO:0000313" key="4">
    <source>
        <dbReference type="Proteomes" id="UP000824890"/>
    </source>
</evidence>
<dbReference type="PANTHER" id="PTHR47074">
    <property type="entry name" value="BNAC02G40300D PROTEIN"/>
    <property type="match status" value="1"/>
</dbReference>
<comment type="caution">
    <text evidence="3">The sequence shown here is derived from an EMBL/GenBank/DDBJ whole genome shotgun (WGS) entry which is preliminary data.</text>
</comment>
<feature type="non-terminal residue" evidence="3">
    <location>
        <position position="335"/>
    </location>
</feature>
<feature type="region of interest" description="Disordered" evidence="1">
    <location>
        <begin position="116"/>
        <end position="158"/>
    </location>
</feature>
<dbReference type="InterPro" id="IPR052929">
    <property type="entry name" value="RNase_H-like_EbsB-rel"/>
</dbReference>
<proteinExistence type="predicted"/>
<dbReference type="Pfam" id="PF13456">
    <property type="entry name" value="RVT_3"/>
    <property type="match status" value="1"/>
</dbReference>
<dbReference type="InterPro" id="IPR002156">
    <property type="entry name" value="RNaseH_domain"/>
</dbReference>
<dbReference type="PANTHER" id="PTHR47074:SF53">
    <property type="entry name" value="REVERSE TRANSCRIPTASE-LIKE PROTEIN"/>
    <property type="match status" value="1"/>
</dbReference>
<dbReference type="InterPro" id="IPR044730">
    <property type="entry name" value="RNase_H-like_dom_plant"/>
</dbReference>
<feature type="compositionally biased region" description="Basic residues" evidence="1">
    <location>
        <begin position="134"/>
        <end position="146"/>
    </location>
</feature>
<organism evidence="3 4">
    <name type="scientific">Brassica napus</name>
    <name type="common">Rape</name>
    <dbReference type="NCBI Taxonomy" id="3708"/>
    <lineage>
        <taxon>Eukaryota</taxon>
        <taxon>Viridiplantae</taxon>
        <taxon>Streptophyta</taxon>
        <taxon>Embryophyta</taxon>
        <taxon>Tracheophyta</taxon>
        <taxon>Spermatophyta</taxon>
        <taxon>Magnoliopsida</taxon>
        <taxon>eudicotyledons</taxon>
        <taxon>Gunneridae</taxon>
        <taxon>Pentapetalae</taxon>
        <taxon>rosids</taxon>
        <taxon>malvids</taxon>
        <taxon>Brassicales</taxon>
        <taxon>Brassicaceae</taxon>
        <taxon>Brassiceae</taxon>
        <taxon>Brassica</taxon>
    </lineage>
</organism>
<keyword evidence="4" id="KW-1185">Reference proteome</keyword>
<accession>A0ABQ7XSE9</accession>
<reference evidence="3 4" key="1">
    <citation type="submission" date="2021-05" db="EMBL/GenBank/DDBJ databases">
        <title>Genome Assembly of Synthetic Allotetraploid Brassica napus Reveals Homoeologous Exchanges between Subgenomes.</title>
        <authorList>
            <person name="Davis J.T."/>
        </authorList>
    </citation>
    <scope>NUCLEOTIDE SEQUENCE [LARGE SCALE GENOMIC DNA]</scope>
    <source>
        <strain evidence="4">cv. Da-Ae</strain>
        <tissue evidence="3">Seedling</tissue>
    </source>
</reference>
<dbReference type="Proteomes" id="UP000824890">
    <property type="component" value="Unassembled WGS sequence"/>
</dbReference>
<feature type="non-terminal residue" evidence="3">
    <location>
        <position position="1"/>
    </location>
</feature>
<evidence type="ECO:0000259" key="2">
    <source>
        <dbReference type="Pfam" id="PF13456"/>
    </source>
</evidence>
<sequence length="335" mass="37269">GPPGFPPLFPELPINEQRMAMTYVSHSDETERNARILRVKQFIADAAESSIIKTTKITTDLDKAKAMCITIMILPHASNGQSRVMESVNESDAESSHSLTVQVVSTPLLATTGFQIGTSMKDPSAGTNNGSNKARCRPPSWKRRQSHTSNNKAPDVNSALLVGTNQSDADHTLETSSKRKPETDLDFPEMELLMPVRQLALLGVVERWQDGKKFQAPPNHPAEPSSVPPLRWCRPPRNWLKCNVSASWGSHNRMGGAAWIVRDHGGLPLSHSRRAFSGRTSCIEAELQSLLWSIRALIDLRIKWVVIESSLTQVREALLKSDEYPEWRHLIDTIS</sequence>
<dbReference type="EMBL" id="JAGKQM010000019">
    <property type="protein sequence ID" value="KAH0858843.1"/>
    <property type="molecule type" value="Genomic_DNA"/>
</dbReference>
<feature type="domain" description="RNase H type-1" evidence="2">
    <location>
        <begin position="243"/>
        <end position="334"/>
    </location>
</feature>
<protein>
    <recommendedName>
        <fullName evidence="2">RNase H type-1 domain-containing protein</fullName>
    </recommendedName>
</protein>
<dbReference type="CDD" id="cd06222">
    <property type="entry name" value="RNase_H_like"/>
    <property type="match status" value="1"/>
</dbReference>
<gene>
    <name evidence="3" type="ORF">HID58_087104</name>
</gene>
<name>A0ABQ7XSE9_BRANA</name>
<evidence type="ECO:0000313" key="3">
    <source>
        <dbReference type="EMBL" id="KAH0858843.1"/>
    </source>
</evidence>